<reference evidence="4 5" key="1">
    <citation type="submission" date="2019-02" db="EMBL/GenBank/DDBJ databases">
        <title>Complete Genome Sequence and Methylome Analysis of Sphaerotilus natans subsp. sulfidivorans D-507.</title>
        <authorList>
            <person name="Fomenkov A."/>
            <person name="Gridneva E."/>
            <person name="Smolyakov D."/>
            <person name="Dubinina G."/>
            <person name="Vincze T."/>
            <person name="Grabovich M."/>
            <person name="Roberts R.J."/>
        </authorList>
    </citation>
    <scope>NUCLEOTIDE SEQUENCE [LARGE SCALE GENOMIC DNA]</scope>
    <source>
        <strain evidence="4 5">D-507</strain>
    </source>
</reference>
<feature type="transmembrane region" description="Helical" evidence="1">
    <location>
        <begin position="12"/>
        <end position="33"/>
    </location>
</feature>
<keyword evidence="1" id="KW-1133">Transmembrane helix</keyword>
<dbReference type="OrthoDB" id="9782395at2"/>
<dbReference type="RefSeq" id="WP_149503881.1">
    <property type="nucleotide sequence ID" value="NZ_CP035708.1"/>
</dbReference>
<dbReference type="InterPro" id="IPR014729">
    <property type="entry name" value="Rossmann-like_a/b/a_fold"/>
</dbReference>
<dbReference type="AlphaFoldDB" id="A0A5C1Q106"/>
<feature type="domain" description="DUF218" evidence="2">
    <location>
        <begin position="114"/>
        <end position="259"/>
    </location>
</feature>
<dbReference type="InterPro" id="IPR003848">
    <property type="entry name" value="DUF218"/>
</dbReference>
<dbReference type="Pfam" id="PF02698">
    <property type="entry name" value="DUF218"/>
    <property type="match status" value="1"/>
</dbReference>
<dbReference type="Proteomes" id="UP001549111">
    <property type="component" value="Unassembled WGS sequence"/>
</dbReference>
<dbReference type="InterPro" id="IPR051599">
    <property type="entry name" value="Cell_Envelope_Assoc"/>
</dbReference>
<dbReference type="PANTHER" id="PTHR30336:SF20">
    <property type="entry name" value="DUF218 DOMAIN-CONTAINING PROTEIN"/>
    <property type="match status" value="1"/>
</dbReference>
<dbReference type="Gene3D" id="3.40.50.620">
    <property type="entry name" value="HUPs"/>
    <property type="match status" value="1"/>
</dbReference>
<dbReference type="Proteomes" id="UP000323522">
    <property type="component" value="Chromosome"/>
</dbReference>
<evidence type="ECO:0000313" key="3">
    <source>
        <dbReference type="EMBL" id="MET3602433.1"/>
    </source>
</evidence>
<name>A0A5C1Q106_9BURK</name>
<dbReference type="EMBL" id="JBEPLS010000001">
    <property type="protein sequence ID" value="MET3602433.1"/>
    <property type="molecule type" value="Genomic_DNA"/>
</dbReference>
<evidence type="ECO:0000313" key="5">
    <source>
        <dbReference type="Proteomes" id="UP000323522"/>
    </source>
</evidence>
<dbReference type="EMBL" id="CP035708">
    <property type="protein sequence ID" value="QEN01178.1"/>
    <property type="molecule type" value="Genomic_DNA"/>
</dbReference>
<keyword evidence="6" id="KW-1185">Reference proteome</keyword>
<evidence type="ECO:0000259" key="2">
    <source>
        <dbReference type="Pfam" id="PF02698"/>
    </source>
</evidence>
<reference evidence="3 6" key="2">
    <citation type="submission" date="2024-06" db="EMBL/GenBank/DDBJ databases">
        <title>Genomic Encyclopedia of Type Strains, Phase IV (KMG-IV): sequencing the most valuable type-strain genomes for metagenomic binning, comparative biology and taxonomic classification.</title>
        <authorList>
            <person name="Goeker M."/>
        </authorList>
    </citation>
    <scope>NUCLEOTIDE SEQUENCE [LARGE SCALE GENOMIC DNA]</scope>
    <source>
        <strain evidence="3 6">D-501</strain>
    </source>
</reference>
<dbReference type="CDD" id="cd06259">
    <property type="entry name" value="YdcF-like"/>
    <property type="match status" value="1"/>
</dbReference>
<dbReference type="KEGG" id="snn:EWH46_10610"/>
<dbReference type="PANTHER" id="PTHR30336">
    <property type="entry name" value="INNER MEMBRANE PROTEIN, PROBABLE PERMEASE"/>
    <property type="match status" value="1"/>
</dbReference>
<protein>
    <submittedName>
        <fullName evidence="3">Uncharacterized SAM-binding protein YcdF (DUF218 family)</fullName>
    </submittedName>
    <submittedName>
        <fullName evidence="4">YdcF family protein</fullName>
    </submittedName>
</protein>
<evidence type="ECO:0000256" key="1">
    <source>
        <dbReference type="SAM" id="Phobius"/>
    </source>
</evidence>
<gene>
    <name evidence="3" type="ORF">ABIC99_000209</name>
    <name evidence="4" type="ORF">EWH46_10610</name>
</gene>
<organism evidence="4 5">
    <name type="scientific">Sphaerotilus sulfidivorans</name>
    <dbReference type="NCBI Taxonomy" id="639200"/>
    <lineage>
        <taxon>Bacteria</taxon>
        <taxon>Pseudomonadati</taxon>
        <taxon>Pseudomonadota</taxon>
        <taxon>Betaproteobacteria</taxon>
        <taxon>Burkholderiales</taxon>
        <taxon>Sphaerotilaceae</taxon>
        <taxon>Sphaerotilus</taxon>
    </lineage>
</organism>
<keyword evidence="1" id="KW-0812">Transmembrane</keyword>
<evidence type="ECO:0000313" key="6">
    <source>
        <dbReference type="Proteomes" id="UP001549111"/>
    </source>
</evidence>
<proteinExistence type="predicted"/>
<keyword evidence="1" id="KW-0472">Membrane</keyword>
<evidence type="ECO:0000313" key="4">
    <source>
        <dbReference type="EMBL" id="QEN01178.1"/>
    </source>
</evidence>
<sequence>MLRLALPPSVRSASRLLVLLAGALLCLDALLLMSIGMRHLGVVLPLPIGLALIGLAWRGAQWQHWLAQQRWRQRLWRAVCIGFWLWLASLLLFFLQIAQAGREGPDLSAAPPGAILVLGSGTNHCRPSPTLRQRLERGLDLARAYPQARVVVSGGVDPGFGCTEAEVMRRYLRDRGLDEARLLLEERSTSTHENLVFSRTLLEQVGLDPRHTAIMVITSDFHVPRSLRIARQAGYAQVRAAGAPTPRHLRWNAWLREYFAFASSRALGEF</sequence>
<feature type="transmembrane region" description="Helical" evidence="1">
    <location>
        <begin position="78"/>
        <end position="98"/>
    </location>
</feature>
<dbReference type="GO" id="GO:0005886">
    <property type="term" value="C:plasma membrane"/>
    <property type="evidence" value="ECO:0007669"/>
    <property type="project" value="TreeGrafter"/>
</dbReference>
<feature type="transmembrane region" description="Helical" evidence="1">
    <location>
        <begin position="39"/>
        <end position="57"/>
    </location>
</feature>
<accession>A0A5C1Q106</accession>